<keyword evidence="12" id="KW-1185">Reference proteome</keyword>
<dbReference type="Gene3D" id="3.30.1300.30">
    <property type="entry name" value="GSPII I/J protein-like"/>
    <property type="match status" value="1"/>
</dbReference>
<keyword evidence="4 9" id="KW-0488">Methylation</keyword>
<evidence type="ECO:0000313" key="12">
    <source>
        <dbReference type="Proteomes" id="UP000295793"/>
    </source>
</evidence>
<keyword evidence="8" id="KW-0472">Membrane</keyword>
<dbReference type="NCBIfam" id="TIGR01707">
    <property type="entry name" value="gspI"/>
    <property type="match status" value="1"/>
</dbReference>
<dbReference type="Pfam" id="PF02501">
    <property type="entry name" value="T2SSI"/>
    <property type="match status" value="1"/>
</dbReference>
<dbReference type="InterPro" id="IPR003413">
    <property type="entry name" value="T2SS_GspI_C"/>
</dbReference>
<feature type="domain" description="Type II secretion system protein GspI C-terminal" evidence="10">
    <location>
        <begin position="41"/>
        <end position="88"/>
    </location>
</feature>
<comment type="PTM">
    <text evidence="9">Cleaved by prepilin peptidase.</text>
</comment>
<reference evidence="11 12" key="1">
    <citation type="submission" date="2019-03" db="EMBL/GenBank/DDBJ databases">
        <title>Genomic Encyclopedia of Archaeal and Bacterial Type Strains, Phase II (KMG-II): from individual species to whole genera.</title>
        <authorList>
            <person name="Goeker M."/>
        </authorList>
    </citation>
    <scope>NUCLEOTIDE SEQUENCE [LARGE SCALE GENOMIC DNA]</scope>
    <source>
        <strain evidence="11 12">DSM 15388</strain>
    </source>
</reference>
<dbReference type="RefSeq" id="WP_165901814.1">
    <property type="nucleotide sequence ID" value="NZ_SLZR01000003.1"/>
</dbReference>
<evidence type="ECO:0000256" key="1">
    <source>
        <dbReference type="ARBA" id="ARBA00004377"/>
    </source>
</evidence>
<evidence type="ECO:0000259" key="10">
    <source>
        <dbReference type="Pfam" id="PF02501"/>
    </source>
</evidence>
<dbReference type="GO" id="GO:0015628">
    <property type="term" value="P:protein secretion by the type II secretion system"/>
    <property type="evidence" value="ECO:0007669"/>
    <property type="project" value="UniProtKB-UniRule"/>
</dbReference>
<dbReference type="Pfam" id="PF07963">
    <property type="entry name" value="N_methyl"/>
    <property type="match status" value="1"/>
</dbReference>
<sequence>MYRSERGFTLIEVMIALTVFALLASAIALTNIQSLRNARQLDEQLQGRWINQNVLTEMQLDSSFPRSGSSDREYEYNGQTWVVDIEVQVEDSEILGSYLRHVQLNARLKDEENYVDTLRATLGKVNGS</sequence>
<comment type="similarity">
    <text evidence="2 9">Belongs to the GSP I family.</text>
</comment>
<dbReference type="InterPro" id="IPR012902">
    <property type="entry name" value="N_methyl_site"/>
</dbReference>
<dbReference type="GO" id="GO:0015627">
    <property type="term" value="C:type II protein secretion system complex"/>
    <property type="evidence" value="ECO:0007669"/>
    <property type="project" value="UniProtKB-UniRule"/>
</dbReference>
<organism evidence="11 12">
    <name type="scientific">Reinekea marinisedimentorum</name>
    <dbReference type="NCBI Taxonomy" id="230495"/>
    <lineage>
        <taxon>Bacteria</taxon>
        <taxon>Pseudomonadati</taxon>
        <taxon>Pseudomonadota</taxon>
        <taxon>Gammaproteobacteria</taxon>
        <taxon>Oceanospirillales</taxon>
        <taxon>Saccharospirillaceae</taxon>
        <taxon>Reinekea</taxon>
    </lineage>
</organism>
<dbReference type="InterPro" id="IPR045584">
    <property type="entry name" value="Pilin-like"/>
</dbReference>
<protein>
    <recommendedName>
        <fullName evidence="9">Type II secretion system protein I</fullName>
        <shortName evidence="9">T2SS minor pseudopilin I</shortName>
    </recommendedName>
</protein>
<dbReference type="InterPro" id="IPR010052">
    <property type="entry name" value="T2SS_protein-GspI"/>
</dbReference>
<keyword evidence="5 9" id="KW-0997">Cell inner membrane</keyword>
<gene>
    <name evidence="11" type="ORF">BCF53_103200</name>
</gene>
<comment type="subunit">
    <text evidence="9">Type II secretion is composed of four main components: the outer membrane complex, the inner membrane complex, the cytoplasmic secretion ATPase and the periplasm-spanning pseudopilus.</text>
</comment>
<dbReference type="Proteomes" id="UP000295793">
    <property type="component" value="Unassembled WGS sequence"/>
</dbReference>
<comment type="subcellular location">
    <subcellularLocation>
        <location evidence="1 9">Cell inner membrane</location>
        <topology evidence="1 9">Single-pass membrane protein</topology>
    </subcellularLocation>
</comment>
<dbReference type="SUPFAM" id="SSF54523">
    <property type="entry name" value="Pili subunits"/>
    <property type="match status" value="1"/>
</dbReference>
<evidence type="ECO:0000256" key="3">
    <source>
        <dbReference type="ARBA" id="ARBA00022475"/>
    </source>
</evidence>
<comment type="caution">
    <text evidence="11">The sequence shown here is derived from an EMBL/GenBank/DDBJ whole genome shotgun (WGS) entry which is preliminary data.</text>
</comment>
<dbReference type="EMBL" id="SLZR01000003">
    <property type="protein sequence ID" value="TCS42539.1"/>
    <property type="molecule type" value="Genomic_DNA"/>
</dbReference>
<evidence type="ECO:0000256" key="6">
    <source>
        <dbReference type="ARBA" id="ARBA00022692"/>
    </source>
</evidence>
<name>A0A4R3IAL8_9GAMM</name>
<evidence type="ECO:0000256" key="8">
    <source>
        <dbReference type="ARBA" id="ARBA00023136"/>
    </source>
</evidence>
<keyword evidence="6" id="KW-0812">Transmembrane</keyword>
<evidence type="ECO:0000313" key="11">
    <source>
        <dbReference type="EMBL" id="TCS42539.1"/>
    </source>
</evidence>
<keyword evidence="7" id="KW-1133">Transmembrane helix</keyword>
<dbReference type="AlphaFoldDB" id="A0A4R3IAL8"/>
<dbReference type="PANTHER" id="PTHR38779:SF2">
    <property type="entry name" value="TYPE II SECRETION SYSTEM PROTEIN I-RELATED"/>
    <property type="match status" value="1"/>
</dbReference>
<evidence type="ECO:0000256" key="2">
    <source>
        <dbReference type="ARBA" id="ARBA00008358"/>
    </source>
</evidence>
<dbReference type="GO" id="GO:0005886">
    <property type="term" value="C:plasma membrane"/>
    <property type="evidence" value="ECO:0007669"/>
    <property type="project" value="UniProtKB-SubCell"/>
</dbReference>
<evidence type="ECO:0000256" key="5">
    <source>
        <dbReference type="ARBA" id="ARBA00022519"/>
    </source>
</evidence>
<dbReference type="PANTHER" id="PTHR38779">
    <property type="entry name" value="TYPE II SECRETION SYSTEM PROTEIN I-RELATED"/>
    <property type="match status" value="1"/>
</dbReference>
<evidence type="ECO:0000256" key="9">
    <source>
        <dbReference type="RuleBase" id="RU368030"/>
    </source>
</evidence>
<evidence type="ECO:0000256" key="7">
    <source>
        <dbReference type="ARBA" id="ARBA00022989"/>
    </source>
</evidence>
<dbReference type="PROSITE" id="PS00409">
    <property type="entry name" value="PROKAR_NTER_METHYL"/>
    <property type="match status" value="1"/>
</dbReference>
<accession>A0A4R3IAL8</accession>
<dbReference type="NCBIfam" id="TIGR02532">
    <property type="entry name" value="IV_pilin_GFxxxE"/>
    <property type="match status" value="1"/>
</dbReference>
<comment type="function">
    <text evidence="9">Component of the type II secretion system required for the energy-dependent secretion of extracellular factors such as proteases and toxins from the periplasm.</text>
</comment>
<evidence type="ECO:0000256" key="4">
    <source>
        <dbReference type="ARBA" id="ARBA00022481"/>
    </source>
</evidence>
<keyword evidence="3" id="KW-1003">Cell membrane</keyword>
<proteinExistence type="inferred from homology"/>